<feature type="chain" id="PRO_5044703888" description="MxcI protein" evidence="1">
    <location>
        <begin position="18"/>
        <end position="417"/>
    </location>
</feature>
<evidence type="ECO:0000256" key="1">
    <source>
        <dbReference type="SAM" id="SignalP"/>
    </source>
</evidence>
<dbReference type="Proteomes" id="UP001151081">
    <property type="component" value="Unassembled WGS sequence"/>
</dbReference>
<dbReference type="RefSeq" id="WP_272418732.1">
    <property type="nucleotide sequence ID" value="NZ_JAGTJJ010000001.1"/>
</dbReference>
<dbReference type="InterPro" id="IPR011044">
    <property type="entry name" value="Quino_amine_DH_bsu"/>
</dbReference>
<reference evidence="2 4" key="1">
    <citation type="submission" date="2021-04" db="EMBL/GenBank/DDBJ databases">
        <title>Genome analysis of Polyangium sp.</title>
        <authorList>
            <person name="Li Y."/>
            <person name="Wang J."/>
        </authorList>
    </citation>
    <scope>NUCLEOTIDE SEQUENCE [LARGE SCALE GENOMIC DNA]</scope>
    <source>
        <strain evidence="2 4">SDU14</strain>
    </source>
</reference>
<evidence type="ECO:0000313" key="4">
    <source>
        <dbReference type="Proteomes" id="UP001151081"/>
    </source>
</evidence>
<gene>
    <name evidence="2" type="ORF">KEG57_00075</name>
    <name evidence="3" type="ORF">KEG57_16105</name>
</gene>
<keyword evidence="4" id="KW-1185">Reference proteome</keyword>
<dbReference type="PROSITE" id="PS51257">
    <property type="entry name" value="PROKAR_LIPOPROTEIN"/>
    <property type="match status" value="1"/>
</dbReference>
<evidence type="ECO:0008006" key="5">
    <source>
        <dbReference type="Google" id="ProtNLM"/>
    </source>
</evidence>
<feature type="signal peptide" evidence="1">
    <location>
        <begin position="1"/>
        <end position="17"/>
    </location>
</feature>
<name>A0A9X3X005_9BACT</name>
<dbReference type="EMBL" id="JAGTJJ010000006">
    <property type="protein sequence ID" value="MDC3982042.1"/>
    <property type="molecule type" value="Genomic_DNA"/>
</dbReference>
<proteinExistence type="predicted"/>
<dbReference type="SUPFAM" id="SSF50969">
    <property type="entry name" value="YVTN repeat-like/Quinoprotein amine dehydrogenase"/>
    <property type="match status" value="1"/>
</dbReference>
<evidence type="ECO:0000313" key="3">
    <source>
        <dbReference type="EMBL" id="MDC3982042.1"/>
    </source>
</evidence>
<comment type="caution">
    <text evidence="2">The sequence shown here is derived from an EMBL/GenBank/DDBJ whole genome shotgun (WGS) entry which is preliminary data.</text>
</comment>
<evidence type="ECO:0000313" key="2">
    <source>
        <dbReference type="EMBL" id="MDC3978871.1"/>
    </source>
</evidence>
<keyword evidence="1" id="KW-0732">Signal</keyword>
<dbReference type="AlphaFoldDB" id="A0A9X3X005"/>
<dbReference type="EMBL" id="JAGTJJ010000001">
    <property type="protein sequence ID" value="MDC3978871.1"/>
    <property type="molecule type" value="Genomic_DNA"/>
</dbReference>
<organism evidence="2 4">
    <name type="scientific">Polyangium jinanense</name>
    <dbReference type="NCBI Taxonomy" id="2829994"/>
    <lineage>
        <taxon>Bacteria</taxon>
        <taxon>Pseudomonadati</taxon>
        <taxon>Myxococcota</taxon>
        <taxon>Polyangia</taxon>
        <taxon>Polyangiales</taxon>
        <taxon>Polyangiaceae</taxon>
        <taxon>Polyangium</taxon>
    </lineage>
</organism>
<protein>
    <recommendedName>
        <fullName evidence="5">MxcI protein</fullName>
    </recommendedName>
</protein>
<accession>A0A9X3X005</accession>
<sequence length="417" mass="42851">MKKVTALLITLVFPALAACSGGDGDGAGGTGGTGGQGGQGAGGGSATGPLYALTTQVFGANGGDNTSYILVTDKLGGDAALTLDNGVEIAGRALGVGPEDGGAVFIAGEAGPTVTRYDLQADGTLRLGTTVSFQGKGIAALGEYHGQFQFVSETKAYFFDGPTAQVVVWNPKDMTVTGDISLNELVIADTTLTFTAAPLRLGDDVITFAGYRKGPEVPSKAVVVVVNGKTDQATIVTDDRCGYVRDGIEGPDGKIYLATEAYGAAVHRLNEANAAPPCMLRFDPATKTFDAAFHVELNTLFGGQTAGSLLRGPGNEAFLRVLDESAFPIMPDTHPRVLASAAAWKWATVTLGDTPTAEVLDAAPSNGSVIPLQFGDRSFVSLFQGQDSTKLLELEAKGPGEVALSTPGLVFSALKIR</sequence>